<name>A0ABX7TLG5_STRCY</name>
<evidence type="ECO:0000313" key="3">
    <source>
        <dbReference type="Proteomes" id="UP000663908"/>
    </source>
</evidence>
<protein>
    <submittedName>
        <fullName evidence="2">Uncharacterized protein</fullName>
    </submittedName>
</protein>
<accession>A0ABX7TLG5</accession>
<reference evidence="2 3" key="1">
    <citation type="submission" date="2021-03" db="EMBL/GenBank/DDBJ databases">
        <title>Complete genome sequence of Streptomyces cyanogenus S136, producer of anticancer angucycline landomycin A.</title>
        <authorList>
            <person name="Hrab P."/>
            <person name="Ruckert C."/>
            <person name="Busche T."/>
            <person name="Ostash I."/>
            <person name="Kalinowski J."/>
            <person name="Fedorenko V."/>
            <person name="Yushchuk O."/>
            <person name="Ostash B."/>
        </authorList>
    </citation>
    <scope>NUCLEOTIDE SEQUENCE [LARGE SCALE GENOMIC DNA]</scope>
    <source>
        <strain evidence="2 3">S136</strain>
    </source>
</reference>
<sequence>MVRRVYDVQDGDRDPAGLPGVRGATRVTAGDT</sequence>
<feature type="compositionally biased region" description="Basic and acidic residues" evidence="1">
    <location>
        <begin position="1"/>
        <end position="15"/>
    </location>
</feature>
<dbReference type="Proteomes" id="UP000663908">
    <property type="component" value="Chromosome"/>
</dbReference>
<evidence type="ECO:0000256" key="1">
    <source>
        <dbReference type="SAM" id="MobiDB-lite"/>
    </source>
</evidence>
<feature type="region of interest" description="Disordered" evidence="1">
    <location>
        <begin position="1"/>
        <end position="32"/>
    </location>
</feature>
<keyword evidence="3" id="KW-1185">Reference proteome</keyword>
<dbReference type="EMBL" id="CP071839">
    <property type="protein sequence ID" value="QTD96423.1"/>
    <property type="molecule type" value="Genomic_DNA"/>
</dbReference>
<evidence type="ECO:0000313" key="2">
    <source>
        <dbReference type="EMBL" id="QTD96423.1"/>
    </source>
</evidence>
<proteinExistence type="predicted"/>
<gene>
    <name evidence="2" type="ORF">S1361_03635</name>
</gene>
<organism evidence="2 3">
    <name type="scientific">Streptomyces cyanogenus</name>
    <dbReference type="NCBI Taxonomy" id="80860"/>
    <lineage>
        <taxon>Bacteria</taxon>
        <taxon>Bacillati</taxon>
        <taxon>Actinomycetota</taxon>
        <taxon>Actinomycetes</taxon>
        <taxon>Kitasatosporales</taxon>
        <taxon>Streptomycetaceae</taxon>
        <taxon>Streptomyces</taxon>
    </lineage>
</organism>